<dbReference type="InterPro" id="IPR007409">
    <property type="entry name" value="Restrct_endonuc_type1_HsdR_N"/>
</dbReference>
<keyword evidence="7" id="KW-0255">Endonuclease</keyword>
<evidence type="ECO:0000313" key="14">
    <source>
        <dbReference type="Proteomes" id="UP001437460"/>
    </source>
</evidence>
<evidence type="ECO:0000256" key="3">
    <source>
        <dbReference type="ARBA" id="ARBA00011296"/>
    </source>
</evidence>
<dbReference type="GO" id="GO:0009035">
    <property type="term" value="F:type I site-specific deoxyribonuclease activity"/>
    <property type="evidence" value="ECO:0007669"/>
    <property type="project" value="UniProtKB-EC"/>
</dbReference>
<comment type="similarity">
    <text evidence="2 11">Belongs to the HsdR family.</text>
</comment>
<dbReference type="Pfam" id="PF04313">
    <property type="entry name" value="HSDR_N"/>
    <property type="match status" value="1"/>
</dbReference>
<sequence>MLGFDRESEFEQAIITALQSNGWDKEVIHHPTEEQLIQNWADILYENNNDIDRLNQCPLIPEEMDELLDQVKNLRTPLALNGFMNGKTVSIIRKNPKDTLHYGKEISLKIYDRMEIAGGSSRYQIVEQPLFPRHEKVLQDRRGDLMLLINGMPVFHIELKKSGVPVTEACNQIEKYAHEGVFTGLFSLVQIFVAMNPEETLYFANPGPDGKFNPDFYFHWADFNNEPINDWRKVTSTILSIPLAHQMIGFYTVADSADGVLKVMRSYQYYAANKISDRAATQDWSNVEQLGGYIWHTTGSGKTMTSFKSAQLIAQARTADKVVFLMDRIELGTQSLKEYRAFADHPDEVQDTEDTIALIGKLTSTDPKDTLIVSSIQKMSNIREDAAGKMRAKDLETIRSKRVVFILDECHRSTFGEMLTAIKNTFPNALFFGFTGTPVFDENGKKLSTTADIFGNELHRYSIADGIRDKNVLGFDPTMVMVFQDKTLRQKVALRQADAGSVEEAVADEKKSKLYFRFMSEQEVPMAGVKQEDGTYQKGIEDYYSKELYESDSYQDAVVDDIIENWLTLSRNNKFHGIFAVSSIPEAVRYYKKFRKKNSKLRVTGLFDPTIDNEGGQRSLDKEDGLKEMLEDYNNLYDQQFDIGGYAKFKKDVAARLAHKKPYERLKPEQQLDLLIVVNQMLTGFDSKWVNTLYMDKILVNQNLIQAFSRTNRLYNINEKPFGSIRYYRMPHTMKRNIEDAVKLYSGDRPMGLFADHLPDNIEHMNVTGQDMMELFRNAGIVELDRLPEEPEIKAKFAKLFREFSTYYQAAQIQGFVWEKTEYNRVSEDATVVETIPVKLSENTYKILHQRYRELRKPGENGEDGEEITFSIDPYLTEQNTGMIDYNYMNSRFEKWMKQLEQPGVPQEVLDQTLEELHKSFAFLSQEDQKFANLFLHDVQTGDVSLRPGYTLQDYIVMYSNNEKTEQIRRLCRYFGCSEEIIRELLKLNITKENINDYGRFDALKATVVKEQAQEYFTAVEGKKMPMFRVNNRVDSMLTQFLLEGGMDIPEPENWKKESAKE</sequence>
<evidence type="ECO:0000259" key="12">
    <source>
        <dbReference type="SMART" id="SM00487"/>
    </source>
</evidence>
<evidence type="ECO:0000256" key="11">
    <source>
        <dbReference type="RuleBase" id="RU364115"/>
    </source>
</evidence>
<dbReference type="SUPFAM" id="SSF52540">
    <property type="entry name" value="P-loop containing nucleoside triphosphate hydrolases"/>
    <property type="match status" value="1"/>
</dbReference>
<dbReference type="Pfam" id="PF18766">
    <property type="entry name" value="SWI2_SNF2"/>
    <property type="match status" value="1"/>
</dbReference>
<dbReference type="Gene3D" id="3.90.1570.50">
    <property type="match status" value="1"/>
</dbReference>
<evidence type="ECO:0000256" key="8">
    <source>
        <dbReference type="ARBA" id="ARBA00022801"/>
    </source>
</evidence>
<evidence type="ECO:0000256" key="4">
    <source>
        <dbReference type="ARBA" id="ARBA00022722"/>
    </source>
</evidence>
<dbReference type="InterPro" id="IPR014001">
    <property type="entry name" value="Helicase_ATP-bd"/>
</dbReference>
<evidence type="ECO:0000256" key="2">
    <source>
        <dbReference type="ARBA" id="ARBA00008598"/>
    </source>
</evidence>
<keyword evidence="6 11" id="KW-0680">Restriction system</keyword>
<dbReference type="Pfam" id="PF22679">
    <property type="entry name" value="T1R_D3-like"/>
    <property type="match status" value="1"/>
</dbReference>
<evidence type="ECO:0000256" key="1">
    <source>
        <dbReference type="ARBA" id="ARBA00000851"/>
    </source>
</evidence>
<dbReference type="EMBL" id="JBBMFJ010000032">
    <property type="protein sequence ID" value="MEQ2564145.1"/>
    <property type="molecule type" value="Genomic_DNA"/>
</dbReference>
<dbReference type="InterPro" id="IPR022625">
    <property type="entry name" value="TypeI_RM_Rsu_C"/>
</dbReference>
<dbReference type="CDD" id="cd22332">
    <property type="entry name" value="HsdR_N"/>
    <property type="match status" value="1"/>
</dbReference>
<evidence type="ECO:0000256" key="9">
    <source>
        <dbReference type="ARBA" id="ARBA00022840"/>
    </source>
</evidence>
<evidence type="ECO:0000256" key="5">
    <source>
        <dbReference type="ARBA" id="ARBA00022741"/>
    </source>
</evidence>
<dbReference type="InterPro" id="IPR027417">
    <property type="entry name" value="P-loop_NTPase"/>
</dbReference>
<evidence type="ECO:0000313" key="13">
    <source>
        <dbReference type="EMBL" id="MEQ2564145.1"/>
    </source>
</evidence>
<name>A0ABV1HPB0_9FIRM</name>
<dbReference type="InterPro" id="IPR004473">
    <property type="entry name" value="Restrct_endonuc_typeI_HsdR"/>
</dbReference>
<dbReference type="CDD" id="cd18800">
    <property type="entry name" value="SF2_C_EcoR124I-like"/>
    <property type="match status" value="1"/>
</dbReference>
<comment type="caution">
    <text evidence="13">The sequence shown here is derived from an EMBL/GenBank/DDBJ whole genome shotgun (WGS) entry which is preliminary data.</text>
</comment>
<dbReference type="NCBIfam" id="TIGR00348">
    <property type="entry name" value="hsdR"/>
    <property type="match status" value="1"/>
</dbReference>
<dbReference type="InterPro" id="IPR055180">
    <property type="entry name" value="HsdR_RecA-like_helicase_dom_2"/>
</dbReference>
<gene>
    <name evidence="13" type="ORF">WMO41_13405</name>
</gene>
<dbReference type="Pfam" id="PF12008">
    <property type="entry name" value="EcoR124_C"/>
    <property type="match status" value="1"/>
</dbReference>
<dbReference type="InterPro" id="IPR051268">
    <property type="entry name" value="Type-I_R_enzyme_R_subunit"/>
</dbReference>
<keyword evidence="5 11" id="KW-0547">Nucleotide-binding</keyword>
<keyword evidence="9 11" id="KW-0067">ATP-binding</keyword>
<dbReference type="SMART" id="SM00487">
    <property type="entry name" value="DEXDc"/>
    <property type="match status" value="1"/>
</dbReference>
<keyword evidence="10 11" id="KW-0238">DNA-binding</keyword>
<proteinExistence type="inferred from homology"/>
<comment type="subunit">
    <text evidence="3 11">The type I restriction/modification system is composed of three polypeptides R, M and S.</text>
</comment>
<dbReference type="PANTHER" id="PTHR30195">
    <property type="entry name" value="TYPE I SITE-SPECIFIC DEOXYRIBONUCLEASE PROTEIN SUBUNIT M AND R"/>
    <property type="match status" value="1"/>
</dbReference>
<dbReference type="Gene3D" id="3.40.50.300">
    <property type="entry name" value="P-loop containing nucleotide triphosphate hydrolases"/>
    <property type="match status" value="2"/>
</dbReference>
<reference evidence="13 14" key="1">
    <citation type="submission" date="2024-03" db="EMBL/GenBank/DDBJ databases">
        <title>Human intestinal bacterial collection.</title>
        <authorList>
            <person name="Pauvert C."/>
            <person name="Hitch T.C.A."/>
            <person name="Clavel T."/>
        </authorList>
    </citation>
    <scope>NUCLEOTIDE SEQUENCE [LARGE SCALE GENOMIC DNA]</scope>
    <source>
        <strain evidence="13 14">CLA-AP-H27</strain>
    </source>
</reference>
<keyword evidence="8 11" id="KW-0378">Hydrolase</keyword>
<dbReference type="RefSeq" id="WP_349230193.1">
    <property type="nucleotide sequence ID" value="NZ_JBBMFJ010000032.1"/>
</dbReference>
<evidence type="ECO:0000256" key="10">
    <source>
        <dbReference type="ARBA" id="ARBA00023125"/>
    </source>
</evidence>
<dbReference type="PANTHER" id="PTHR30195:SF16">
    <property type="entry name" value="TYPE I RESTRICTION ENZYME ENDONUCLEASE SUBUNIT"/>
    <property type="match status" value="1"/>
</dbReference>
<evidence type="ECO:0000256" key="7">
    <source>
        <dbReference type="ARBA" id="ARBA00022759"/>
    </source>
</evidence>
<comment type="function">
    <text evidence="11">Subunit R is required for both nuclease and ATPase activities, but not for modification.</text>
</comment>
<dbReference type="InterPro" id="IPR040980">
    <property type="entry name" value="SWI2_SNF2"/>
</dbReference>
<dbReference type="Proteomes" id="UP001437460">
    <property type="component" value="Unassembled WGS sequence"/>
</dbReference>
<evidence type="ECO:0000256" key="6">
    <source>
        <dbReference type="ARBA" id="ARBA00022747"/>
    </source>
</evidence>
<keyword evidence="4" id="KW-0540">Nuclease</keyword>
<feature type="domain" description="Helicase ATP-binding" evidence="12">
    <location>
        <begin position="260"/>
        <end position="464"/>
    </location>
</feature>
<dbReference type="EC" id="3.1.21.3" evidence="11"/>
<organism evidence="13 14">
    <name type="scientific">Ventrimonas faecis</name>
    <dbReference type="NCBI Taxonomy" id="3133170"/>
    <lineage>
        <taxon>Bacteria</taxon>
        <taxon>Bacillati</taxon>
        <taxon>Bacillota</taxon>
        <taxon>Clostridia</taxon>
        <taxon>Lachnospirales</taxon>
        <taxon>Lachnospiraceae</taxon>
        <taxon>Ventrimonas</taxon>
    </lineage>
</organism>
<comment type="catalytic activity">
    <reaction evidence="1 11">
        <text>Endonucleolytic cleavage of DNA to give random double-stranded fragments with terminal 5'-phosphates, ATP is simultaneously hydrolyzed.</text>
        <dbReference type="EC" id="3.1.21.3"/>
    </reaction>
</comment>
<keyword evidence="14" id="KW-1185">Reference proteome</keyword>
<protein>
    <recommendedName>
        <fullName evidence="11">Type I restriction enzyme endonuclease subunit</fullName>
        <shortName evidence="11">R protein</shortName>
        <ecNumber evidence="11">3.1.21.3</ecNumber>
    </recommendedName>
    <alternativeName>
        <fullName evidence="11">Type-1 restriction enzyme R protein</fullName>
    </alternativeName>
</protein>
<accession>A0ABV1HPB0</accession>